<evidence type="ECO:0000313" key="2">
    <source>
        <dbReference type="Proteomes" id="UP000507222"/>
    </source>
</evidence>
<proteinExistence type="predicted"/>
<organism evidence="1 2">
    <name type="scientific">Prunus armeniaca</name>
    <name type="common">Apricot</name>
    <name type="synonym">Armeniaca vulgaris</name>
    <dbReference type="NCBI Taxonomy" id="36596"/>
    <lineage>
        <taxon>Eukaryota</taxon>
        <taxon>Viridiplantae</taxon>
        <taxon>Streptophyta</taxon>
        <taxon>Embryophyta</taxon>
        <taxon>Tracheophyta</taxon>
        <taxon>Spermatophyta</taxon>
        <taxon>Magnoliopsida</taxon>
        <taxon>eudicotyledons</taxon>
        <taxon>Gunneridae</taxon>
        <taxon>Pentapetalae</taxon>
        <taxon>rosids</taxon>
        <taxon>fabids</taxon>
        <taxon>Rosales</taxon>
        <taxon>Rosaceae</taxon>
        <taxon>Amygdaloideae</taxon>
        <taxon>Amygdaleae</taxon>
        <taxon>Prunus</taxon>
    </lineage>
</organism>
<accession>A0A6J5TFJ6</accession>
<reference evidence="1 2" key="1">
    <citation type="submission" date="2020-05" db="EMBL/GenBank/DDBJ databases">
        <authorList>
            <person name="Campoy J."/>
            <person name="Schneeberger K."/>
            <person name="Spophaly S."/>
        </authorList>
    </citation>
    <scope>NUCLEOTIDE SEQUENCE [LARGE SCALE GENOMIC DNA]</scope>
    <source>
        <strain evidence="1">PruArmRojPasFocal</strain>
    </source>
</reference>
<protein>
    <submittedName>
        <fullName evidence="1">Uncharacterized protein</fullName>
    </submittedName>
</protein>
<dbReference type="EMBL" id="CAEKDK010000001">
    <property type="protein sequence ID" value="CAB4261987.1"/>
    <property type="molecule type" value="Genomic_DNA"/>
</dbReference>
<sequence length="101" mass="11083">MTILAFTNSRTMLALSFISRPTFGELHNSTAALCGHPELNGSTFTNTRGMHMINVCGWSSMMVHVGSIMANKALMIVLNGTTEFDVRIRLMVVTKPGHSNR</sequence>
<dbReference type="Proteomes" id="UP000507222">
    <property type="component" value="Unassembled WGS sequence"/>
</dbReference>
<gene>
    <name evidence="1" type="ORF">CURHAP_LOCUS998</name>
</gene>
<dbReference type="AlphaFoldDB" id="A0A6J5TFJ6"/>
<name>A0A6J5TFJ6_PRUAR</name>
<evidence type="ECO:0000313" key="1">
    <source>
        <dbReference type="EMBL" id="CAB4261987.1"/>
    </source>
</evidence>